<keyword evidence="1" id="KW-0175">Coiled coil</keyword>
<comment type="caution">
    <text evidence="4">The sequence shown here is derived from an EMBL/GenBank/DDBJ whole genome shotgun (WGS) entry which is preliminary data.</text>
</comment>
<dbReference type="GO" id="GO:0000981">
    <property type="term" value="F:DNA-binding transcription factor activity, RNA polymerase II-specific"/>
    <property type="evidence" value="ECO:0007669"/>
    <property type="project" value="TreeGrafter"/>
</dbReference>
<sequence length="367" mass="41589">MPRTGEMPRWDDRILNDSPPSSANAEDQLQTAINEIKNHVQSTATMHNNVLGRLANEIQYLTETVRAERAEYVETVASVNEKFDDLQTQISEINDELKNIRRDFFQEAEMIRQQMRVDQSSLMEVLQHRAPVSRSIVDIQRDVDVINEASRRVLDQFSQLRDISAVPTTVPSTGSTESPQRRQHAQQVPLIPNAPMPQLQRPATVPQLPSNSTPSDRNATSSNPMQLHQAAPVQATIVQRQPPAAPRPQAPPQNRSEPGRLMYVMAINVRSVKDMWIEYANGINGGPSIRQLENQHGTAWRGGARSAQSRKFQRQRAVYDAIERGLEMGKSADECCQELEQLRARQDGKWHSLTWLLHNIPSNMFEQ</sequence>
<dbReference type="GeneID" id="80879663"/>
<feature type="domain" description="Transcription activator GCR1-like" evidence="3">
    <location>
        <begin position="263"/>
        <end position="343"/>
    </location>
</feature>
<dbReference type="AlphaFoldDB" id="A0AAD7QP64"/>
<feature type="region of interest" description="Disordered" evidence="2">
    <location>
        <begin position="1"/>
        <end position="24"/>
    </location>
</feature>
<evidence type="ECO:0000256" key="1">
    <source>
        <dbReference type="SAM" id="Coils"/>
    </source>
</evidence>
<dbReference type="PANTHER" id="PTHR37784">
    <property type="entry name" value="PROTEIN MSN1"/>
    <property type="match status" value="1"/>
</dbReference>
<organism evidence="4 5">
    <name type="scientific">Lipomyces tetrasporus</name>
    <dbReference type="NCBI Taxonomy" id="54092"/>
    <lineage>
        <taxon>Eukaryota</taxon>
        <taxon>Fungi</taxon>
        <taxon>Dikarya</taxon>
        <taxon>Ascomycota</taxon>
        <taxon>Saccharomycotina</taxon>
        <taxon>Lipomycetes</taxon>
        <taxon>Lipomycetales</taxon>
        <taxon>Lipomycetaceae</taxon>
        <taxon>Lipomyces</taxon>
    </lineage>
</organism>
<dbReference type="GO" id="GO:0060963">
    <property type="term" value="P:positive regulation of ribosomal protein gene transcription by RNA polymerase II"/>
    <property type="evidence" value="ECO:0007669"/>
    <property type="project" value="TreeGrafter"/>
</dbReference>
<reference evidence="4" key="1">
    <citation type="submission" date="2023-03" db="EMBL/GenBank/DDBJ databases">
        <title>Near-Complete genome sequence of Lipomyces tetrasporous NRRL Y-64009, an oleaginous yeast capable of growing on lignocellulosic hydrolysates.</title>
        <authorList>
            <consortium name="Lawrence Berkeley National Laboratory"/>
            <person name="Jagtap S.S."/>
            <person name="Liu J.-J."/>
            <person name="Walukiewicz H.E."/>
            <person name="Pangilinan J."/>
            <person name="Lipzen A."/>
            <person name="Ahrendt S."/>
            <person name="Koriabine M."/>
            <person name="Cobaugh K."/>
            <person name="Salamov A."/>
            <person name="Yoshinaga Y."/>
            <person name="Ng V."/>
            <person name="Daum C."/>
            <person name="Grigoriev I.V."/>
            <person name="Slininger P.J."/>
            <person name="Dien B.S."/>
            <person name="Jin Y.-S."/>
            <person name="Rao C.V."/>
        </authorList>
    </citation>
    <scope>NUCLEOTIDE SEQUENCE</scope>
    <source>
        <strain evidence="4">NRRL Y-64009</strain>
    </source>
</reference>
<feature type="compositionally biased region" description="Polar residues" evidence="2">
    <location>
        <begin position="165"/>
        <end position="178"/>
    </location>
</feature>
<evidence type="ECO:0000259" key="3">
    <source>
        <dbReference type="Pfam" id="PF12550"/>
    </source>
</evidence>
<protein>
    <submittedName>
        <fullName evidence="4">Transcriptional activator of glycolytic enzymes-domain-containing protein</fullName>
    </submittedName>
</protein>
<feature type="region of interest" description="Disordered" evidence="2">
    <location>
        <begin position="165"/>
        <end position="224"/>
    </location>
</feature>
<evidence type="ECO:0000256" key="2">
    <source>
        <dbReference type="SAM" id="MobiDB-lite"/>
    </source>
</evidence>
<name>A0AAD7QP64_9ASCO</name>
<accession>A0AAD7QP64</accession>
<feature type="compositionally biased region" description="Polar residues" evidence="2">
    <location>
        <begin position="207"/>
        <end position="224"/>
    </location>
</feature>
<gene>
    <name evidence="4" type="ORF">POJ06DRAFT_138932</name>
</gene>
<evidence type="ECO:0000313" key="5">
    <source>
        <dbReference type="Proteomes" id="UP001217417"/>
    </source>
</evidence>
<proteinExistence type="predicted"/>
<dbReference type="EMBL" id="JARPMG010000008">
    <property type="protein sequence ID" value="KAJ8098670.1"/>
    <property type="molecule type" value="Genomic_DNA"/>
</dbReference>
<evidence type="ECO:0000313" key="4">
    <source>
        <dbReference type="EMBL" id="KAJ8098670.1"/>
    </source>
</evidence>
<dbReference type="PANTHER" id="PTHR37784:SF2">
    <property type="entry name" value="HIGH-OSMOLARITY-INDUCED TRANSCRIPTION PROTEIN 1"/>
    <property type="match status" value="1"/>
</dbReference>
<dbReference type="RefSeq" id="XP_056042120.1">
    <property type="nucleotide sequence ID" value="XM_056184497.1"/>
</dbReference>
<dbReference type="InterPro" id="IPR022210">
    <property type="entry name" value="TF_GCR1-like"/>
</dbReference>
<keyword evidence="5" id="KW-1185">Reference proteome</keyword>
<dbReference type="GO" id="GO:0000978">
    <property type="term" value="F:RNA polymerase II cis-regulatory region sequence-specific DNA binding"/>
    <property type="evidence" value="ECO:0007669"/>
    <property type="project" value="TreeGrafter"/>
</dbReference>
<dbReference type="Pfam" id="PF12550">
    <property type="entry name" value="GCR1_C"/>
    <property type="match status" value="1"/>
</dbReference>
<feature type="compositionally biased region" description="Basic and acidic residues" evidence="2">
    <location>
        <begin position="1"/>
        <end position="15"/>
    </location>
</feature>
<dbReference type="Proteomes" id="UP001217417">
    <property type="component" value="Unassembled WGS sequence"/>
</dbReference>
<feature type="coiled-coil region" evidence="1">
    <location>
        <begin position="76"/>
        <end position="103"/>
    </location>
</feature>
<dbReference type="InterPro" id="IPR052146">
    <property type="entry name" value="HOT1"/>
</dbReference>